<name>A0ABP7S5U4_9BACT</name>
<comment type="caution">
    <text evidence="2">The sequence shown here is derived from an EMBL/GenBank/DDBJ whole genome shotgun (WGS) entry which is preliminary data.</text>
</comment>
<protein>
    <recommendedName>
        <fullName evidence="4">EamA domain-containing protein</fullName>
    </recommendedName>
</protein>
<dbReference type="RefSeq" id="WP_345072558.1">
    <property type="nucleotide sequence ID" value="NZ_BAABDJ010000015.1"/>
</dbReference>
<evidence type="ECO:0000313" key="2">
    <source>
        <dbReference type="EMBL" id="GAA4006997.1"/>
    </source>
</evidence>
<dbReference type="Proteomes" id="UP001500567">
    <property type="component" value="Unassembled WGS sequence"/>
</dbReference>
<feature type="transmembrane region" description="Helical" evidence="1">
    <location>
        <begin position="45"/>
        <end position="66"/>
    </location>
</feature>
<feature type="transmembrane region" description="Helical" evidence="1">
    <location>
        <begin position="103"/>
        <end position="121"/>
    </location>
</feature>
<keyword evidence="3" id="KW-1185">Reference proteome</keyword>
<keyword evidence="1" id="KW-1133">Transmembrane helix</keyword>
<accession>A0ABP7S5U4</accession>
<reference evidence="3" key="1">
    <citation type="journal article" date="2019" name="Int. J. Syst. Evol. Microbiol.">
        <title>The Global Catalogue of Microorganisms (GCM) 10K type strain sequencing project: providing services to taxonomists for standard genome sequencing and annotation.</title>
        <authorList>
            <consortium name="The Broad Institute Genomics Platform"/>
            <consortium name="The Broad Institute Genome Sequencing Center for Infectious Disease"/>
            <person name="Wu L."/>
            <person name="Ma J."/>
        </authorList>
    </citation>
    <scope>NUCLEOTIDE SEQUENCE [LARGE SCALE GENOMIC DNA]</scope>
    <source>
        <strain evidence="3">JCM 17224</strain>
    </source>
</reference>
<organism evidence="2 3">
    <name type="scientific">Hymenobacter fastidiosus</name>
    <dbReference type="NCBI Taxonomy" id="486264"/>
    <lineage>
        <taxon>Bacteria</taxon>
        <taxon>Pseudomonadati</taxon>
        <taxon>Bacteroidota</taxon>
        <taxon>Cytophagia</taxon>
        <taxon>Cytophagales</taxon>
        <taxon>Hymenobacteraceae</taxon>
        <taxon>Hymenobacter</taxon>
    </lineage>
</organism>
<gene>
    <name evidence="2" type="ORF">GCM10022408_18600</name>
</gene>
<proteinExistence type="predicted"/>
<evidence type="ECO:0008006" key="4">
    <source>
        <dbReference type="Google" id="ProtNLM"/>
    </source>
</evidence>
<evidence type="ECO:0000313" key="3">
    <source>
        <dbReference type="Proteomes" id="UP001500567"/>
    </source>
</evidence>
<evidence type="ECO:0000256" key="1">
    <source>
        <dbReference type="SAM" id="Phobius"/>
    </source>
</evidence>
<sequence>MNYKTLNLKPKTVFLLDGLGAVLTAVILTEVLKTFNEYFGMPRKALTLLSILALIFAVYSFSCFAFSGTDSPKLLKPIIGANLTYCVLTLGLVIYFYNQLTVLGLTYFVGEILLICGLVCIEIKALKVRSV</sequence>
<keyword evidence="1" id="KW-0812">Transmembrane</keyword>
<feature type="transmembrane region" description="Helical" evidence="1">
    <location>
        <begin position="78"/>
        <end position="97"/>
    </location>
</feature>
<dbReference type="EMBL" id="BAABDJ010000015">
    <property type="protein sequence ID" value="GAA4006997.1"/>
    <property type="molecule type" value="Genomic_DNA"/>
</dbReference>
<feature type="transmembrane region" description="Helical" evidence="1">
    <location>
        <begin position="12"/>
        <end position="33"/>
    </location>
</feature>
<keyword evidence="1" id="KW-0472">Membrane</keyword>